<name>A0AAV4RYM8_CAEEX</name>
<dbReference type="EMBL" id="BPLR01008580">
    <property type="protein sequence ID" value="GIY25809.1"/>
    <property type="molecule type" value="Genomic_DNA"/>
</dbReference>
<protein>
    <submittedName>
        <fullName evidence="2">Uncharacterized protein</fullName>
    </submittedName>
</protein>
<organism evidence="2 3">
    <name type="scientific">Caerostris extrusa</name>
    <name type="common">Bark spider</name>
    <name type="synonym">Caerostris bankana</name>
    <dbReference type="NCBI Taxonomy" id="172846"/>
    <lineage>
        <taxon>Eukaryota</taxon>
        <taxon>Metazoa</taxon>
        <taxon>Ecdysozoa</taxon>
        <taxon>Arthropoda</taxon>
        <taxon>Chelicerata</taxon>
        <taxon>Arachnida</taxon>
        <taxon>Araneae</taxon>
        <taxon>Araneomorphae</taxon>
        <taxon>Entelegynae</taxon>
        <taxon>Araneoidea</taxon>
        <taxon>Araneidae</taxon>
        <taxon>Caerostris</taxon>
    </lineage>
</organism>
<sequence>MAEEYDMENELLHFLDVENFNETNACHEIHSEQPKCIACCCTSFWNFLISIQILLKKLLRNEEIRICSFGSGSTSDVVHKVNNLINPGTVLFFLDNPNFKIVHACGGYLGNLPECKLLYEAPFDSHTLHISVVEKHLLLYGHIFGTNICNTMFKVFCRVWVKCDKILAEENAKVKMAGHRERRFLERKINQYKELQSVYKQFKNHDVVSCLPWKKVFSSVMKKRGYSERRIRKTLEEAQKDHVNLRRLGQILLKDSYKDIMEEKSKIREIERNADKQWVTNFQEHRKKTVSDLAAIDNPYLNYFNSIKNKLLKKNMKKN</sequence>
<evidence type="ECO:0000313" key="2">
    <source>
        <dbReference type="EMBL" id="GIY25809.1"/>
    </source>
</evidence>
<proteinExistence type="predicted"/>
<dbReference type="Proteomes" id="UP001054945">
    <property type="component" value="Unassembled WGS sequence"/>
</dbReference>
<gene>
    <name evidence="2" type="ORF">CEXT_330501</name>
</gene>
<feature type="coiled-coil region" evidence="1">
    <location>
        <begin position="185"/>
        <end position="273"/>
    </location>
</feature>
<reference evidence="2 3" key="1">
    <citation type="submission" date="2021-06" db="EMBL/GenBank/DDBJ databases">
        <title>Caerostris extrusa draft genome.</title>
        <authorList>
            <person name="Kono N."/>
            <person name="Arakawa K."/>
        </authorList>
    </citation>
    <scope>NUCLEOTIDE SEQUENCE [LARGE SCALE GENOMIC DNA]</scope>
</reference>
<dbReference type="AlphaFoldDB" id="A0AAV4RYM8"/>
<evidence type="ECO:0000256" key="1">
    <source>
        <dbReference type="SAM" id="Coils"/>
    </source>
</evidence>
<keyword evidence="1" id="KW-0175">Coiled coil</keyword>
<keyword evidence="3" id="KW-1185">Reference proteome</keyword>
<accession>A0AAV4RYM8</accession>
<evidence type="ECO:0000313" key="3">
    <source>
        <dbReference type="Proteomes" id="UP001054945"/>
    </source>
</evidence>
<comment type="caution">
    <text evidence="2">The sequence shown here is derived from an EMBL/GenBank/DDBJ whole genome shotgun (WGS) entry which is preliminary data.</text>
</comment>